<dbReference type="Proteomes" id="UP000719942">
    <property type="component" value="Unassembled WGS sequence"/>
</dbReference>
<proteinExistence type="predicted"/>
<name>A0ABS7DNR4_9FIRM</name>
<comment type="caution">
    <text evidence="1">The sequence shown here is derived from an EMBL/GenBank/DDBJ whole genome shotgun (WGS) entry which is preliminary data.</text>
</comment>
<accession>A0ABS7DNR4</accession>
<dbReference type="RefSeq" id="WP_219964856.1">
    <property type="nucleotide sequence ID" value="NZ_JAGFNZ010000002.1"/>
</dbReference>
<evidence type="ECO:0000313" key="2">
    <source>
        <dbReference type="Proteomes" id="UP000719942"/>
    </source>
</evidence>
<organism evidence="1 2">
    <name type="scientific">Caproiciproducens faecalis</name>
    <dbReference type="NCBI Taxonomy" id="2820301"/>
    <lineage>
        <taxon>Bacteria</taxon>
        <taxon>Bacillati</taxon>
        <taxon>Bacillota</taxon>
        <taxon>Clostridia</taxon>
        <taxon>Eubacteriales</taxon>
        <taxon>Acutalibacteraceae</taxon>
        <taxon>Caproiciproducens</taxon>
    </lineage>
</organism>
<sequence length="113" mass="13103">MYEDLEDIQGFLKEEYEKYGYGYKCTCTWCGKVFYSRLPNAKKCSYRCTNDAKIANRKQRKELEREKICPICGNKFHAKRKDSIYCSNKCKQKAYRQNGQCVMASGSAVFGGT</sequence>
<protein>
    <submittedName>
        <fullName evidence="1">Uncharacterized protein</fullName>
    </submittedName>
</protein>
<gene>
    <name evidence="1" type="ORF">J5W02_06445</name>
</gene>
<evidence type="ECO:0000313" key="1">
    <source>
        <dbReference type="EMBL" id="MBW7572450.1"/>
    </source>
</evidence>
<keyword evidence="2" id="KW-1185">Reference proteome</keyword>
<dbReference type="EMBL" id="JAGFNZ010000002">
    <property type="protein sequence ID" value="MBW7572450.1"/>
    <property type="molecule type" value="Genomic_DNA"/>
</dbReference>
<reference evidence="1 2" key="1">
    <citation type="submission" date="2021-03" db="EMBL/GenBank/DDBJ databases">
        <title>Caproiciproducens sp. nov. isolated from feces of cow.</title>
        <authorList>
            <person name="Choi J.-Y."/>
        </authorList>
    </citation>
    <scope>NUCLEOTIDE SEQUENCE [LARGE SCALE GENOMIC DNA]</scope>
    <source>
        <strain evidence="1 2">AGMB10547</strain>
    </source>
</reference>